<dbReference type="SUPFAM" id="SSF55961">
    <property type="entry name" value="Bet v1-like"/>
    <property type="match status" value="1"/>
</dbReference>
<name>A0A291R183_9BACT</name>
<organism evidence="1 2">
    <name type="scientific">Chitinophaga caeni</name>
    <dbReference type="NCBI Taxonomy" id="2029983"/>
    <lineage>
        <taxon>Bacteria</taxon>
        <taxon>Pseudomonadati</taxon>
        <taxon>Bacteroidota</taxon>
        <taxon>Chitinophagia</taxon>
        <taxon>Chitinophagales</taxon>
        <taxon>Chitinophagaceae</taxon>
        <taxon>Chitinophaga</taxon>
    </lineage>
</organism>
<dbReference type="AlphaFoldDB" id="A0A291R183"/>
<reference evidence="1 2" key="1">
    <citation type="submission" date="2017-10" db="EMBL/GenBank/DDBJ databases">
        <title>Paenichitinophaga pekingensis gen. nov., sp. nov., isolated from activated sludge.</title>
        <authorList>
            <person name="Jin D."/>
            <person name="Kong X."/>
            <person name="Deng Y."/>
            <person name="Bai Z."/>
        </authorList>
    </citation>
    <scope>NUCLEOTIDE SEQUENCE [LARGE SCALE GENOMIC DNA]</scope>
    <source>
        <strain evidence="1 2">13</strain>
    </source>
</reference>
<dbReference type="KEGG" id="cbae:COR50_19485"/>
<dbReference type="Proteomes" id="UP000220133">
    <property type="component" value="Chromosome"/>
</dbReference>
<evidence type="ECO:0000313" key="2">
    <source>
        <dbReference type="Proteomes" id="UP000220133"/>
    </source>
</evidence>
<dbReference type="Gene3D" id="3.30.530.20">
    <property type="match status" value="1"/>
</dbReference>
<accession>A0A291R183</accession>
<keyword evidence="2" id="KW-1185">Reference proteome</keyword>
<evidence type="ECO:0000313" key="1">
    <source>
        <dbReference type="EMBL" id="ATL49960.1"/>
    </source>
</evidence>
<dbReference type="InterPro" id="IPR023393">
    <property type="entry name" value="START-like_dom_sf"/>
</dbReference>
<gene>
    <name evidence="1" type="ORF">COR50_19485</name>
</gene>
<proteinExistence type="predicted"/>
<dbReference type="OrthoDB" id="2355173at2"/>
<dbReference type="RefSeq" id="WP_098196326.1">
    <property type="nucleotide sequence ID" value="NZ_CP023777.1"/>
</dbReference>
<sequence>MEKLQFNVRINAKPATVWAKLWTPGSYEDWTKAFSESSRAETDWQKGSKILFLDGDNNGMVSRVADMIPDQWMSIEHLGLVSKGVEDTESPEIKAWAGAKENYALKEVDHQTDLQVEVDVNDDFSSFLSEKFPKALARLKEISEA</sequence>
<protein>
    <submittedName>
        <fullName evidence="1">ATPase</fullName>
    </submittedName>
</protein>
<dbReference type="EMBL" id="CP023777">
    <property type="protein sequence ID" value="ATL49960.1"/>
    <property type="molecule type" value="Genomic_DNA"/>
</dbReference>